<evidence type="ECO:0000256" key="1">
    <source>
        <dbReference type="SAM" id="MobiDB-lite"/>
    </source>
</evidence>
<dbReference type="SUPFAM" id="SSF53187">
    <property type="entry name" value="Zn-dependent exopeptidases"/>
    <property type="match status" value="1"/>
</dbReference>
<dbReference type="Gene3D" id="3.40.630.40">
    <property type="entry name" value="Zn-dependent exopeptidases"/>
    <property type="match status" value="1"/>
</dbReference>
<feature type="region of interest" description="Disordered" evidence="1">
    <location>
        <begin position="127"/>
        <end position="219"/>
    </location>
</feature>
<proteinExistence type="predicted"/>
<feature type="compositionally biased region" description="Polar residues" evidence="1">
    <location>
        <begin position="128"/>
        <end position="137"/>
    </location>
</feature>
<dbReference type="AlphaFoldDB" id="A0A1B2DWX2"/>
<dbReference type="Pfam" id="PF07454">
    <property type="entry name" value="SpoIIP"/>
    <property type="match status" value="1"/>
</dbReference>
<protein>
    <submittedName>
        <fullName evidence="2">Stage II sporulation protein P</fullName>
    </submittedName>
</protein>
<reference evidence="2" key="1">
    <citation type="submission" date="2016-08" db="EMBL/GenBank/DDBJ databases">
        <title>Complete Genome Seqeunce of Paenibacillus sp. nov. IHBB 9852 from high altitute lake of Indian trans-Himalayas.</title>
        <authorList>
            <person name="Kiran S."/>
            <person name="Swarnkar M.K."/>
            <person name="Rana A."/>
            <person name="Tewari R."/>
            <person name="Gulati A."/>
        </authorList>
    </citation>
    <scope>NUCLEOTIDE SEQUENCE [LARGE SCALE GENOMIC DNA]</scope>
    <source>
        <strain evidence="2">IHBB 9852</strain>
    </source>
</reference>
<evidence type="ECO:0000313" key="2">
    <source>
        <dbReference type="EMBL" id="ANY72223.1"/>
    </source>
</evidence>
<dbReference type="KEGG" id="pib:BBD41_06245"/>
<dbReference type="InterPro" id="IPR010897">
    <property type="entry name" value="Spore_II_P"/>
</dbReference>
<feature type="compositionally biased region" description="Gly residues" evidence="1">
    <location>
        <begin position="191"/>
        <end position="201"/>
    </location>
</feature>
<sequence>MNNRKFRIWNVARLRRNVMEGLSMGKTLIVLMLGSLIFFILLGLGGMAEQRLNSSPVSSMKGLAASLSSHFFIDMIGMEMPHMAASKEDSSFSGEKMSTFVFQLLTSVNPRDPKSLLAGELPGMRANQPVQLHSGSGNEDGEAPADYRPDTAEGAADPGENPEANPGGNPDNGEQPPEAGEDNGQEHQNGGEAGPGEGEGQGTDSKNEPGGTSKNGQTTEGKKAVLIYHSHPQEAYNPLLTHPSDNPGAVSPSKNVMLVGSFMAKRLEANGIGTLHDKSDYQSTVEGYNYNYSYKYSRQTVVEAMGRHDDLTYLIDIHRDSQRYSKTTATVNGVNYAKVYFIIGHANENWRKNEAFASKINEKLEASYPGISRGVWGKSADQGNGEYNQSLSPNSILIEIGGIDNTKEELQRTAEVLADIIAEVYWQEQEAKKASVKKDAKADKLSASAGRKDGTAASRNDERKAG</sequence>
<name>A0A1B2DWX2_9BACL</name>
<feature type="region of interest" description="Disordered" evidence="1">
    <location>
        <begin position="431"/>
        <end position="466"/>
    </location>
</feature>
<accession>A0A1B2DWX2</accession>
<dbReference type="EMBL" id="CP016809">
    <property type="protein sequence ID" value="ANY72223.1"/>
    <property type="molecule type" value="Genomic_DNA"/>
</dbReference>
<dbReference type="RefSeq" id="WP_099477029.1">
    <property type="nucleotide sequence ID" value="NZ_CP016809.1"/>
</dbReference>
<dbReference type="NCBIfam" id="TIGR02867">
    <property type="entry name" value="spore_II_P"/>
    <property type="match status" value="1"/>
</dbReference>
<gene>
    <name evidence="2" type="ORF">BBD41_06245</name>
</gene>
<organism evidence="2">
    <name type="scientific">Paenibacillus ihbetae</name>
    <dbReference type="NCBI Taxonomy" id="1870820"/>
    <lineage>
        <taxon>Bacteria</taxon>
        <taxon>Bacillati</taxon>
        <taxon>Bacillota</taxon>
        <taxon>Bacilli</taxon>
        <taxon>Bacillales</taxon>
        <taxon>Paenibacillaceae</taxon>
        <taxon>Paenibacillus</taxon>
    </lineage>
</organism>
<feature type="compositionally biased region" description="Polar residues" evidence="1">
    <location>
        <begin position="210"/>
        <end position="219"/>
    </location>
</feature>